<dbReference type="Proteomes" id="UP000262195">
    <property type="component" value="Unassembled WGS sequence"/>
</dbReference>
<reference evidence="1 2" key="1">
    <citation type="journal article" date="2018" name="Nat. Biotechnol.">
        <title>A standardized bacterial taxonomy based on genome phylogeny substantially revises the tree of life.</title>
        <authorList>
            <person name="Parks D.H."/>
            <person name="Chuvochina M."/>
            <person name="Waite D.W."/>
            <person name="Rinke C."/>
            <person name="Skarshewski A."/>
            <person name="Chaumeil P.A."/>
            <person name="Hugenholtz P."/>
        </authorList>
    </citation>
    <scope>NUCLEOTIDE SEQUENCE [LARGE SCALE GENOMIC DNA]</scope>
    <source>
        <strain evidence="1">UBA11306</strain>
    </source>
</reference>
<name>A0A3D4S3Q1_9ENTE</name>
<protein>
    <recommendedName>
        <fullName evidence="3">Prophage pi2 protein 40</fullName>
    </recommendedName>
</protein>
<evidence type="ECO:0000313" key="1">
    <source>
        <dbReference type="EMBL" id="HCS93132.1"/>
    </source>
</evidence>
<comment type="caution">
    <text evidence="1">The sequence shown here is derived from an EMBL/GenBank/DDBJ whole genome shotgun (WGS) entry which is preliminary data.</text>
</comment>
<accession>A0A3D4S3Q1</accession>
<evidence type="ECO:0000313" key="2">
    <source>
        <dbReference type="Proteomes" id="UP000262195"/>
    </source>
</evidence>
<dbReference type="STRING" id="1121105.GCA_000421665_01321"/>
<evidence type="ECO:0008006" key="3">
    <source>
        <dbReference type="Google" id="ProtNLM"/>
    </source>
</evidence>
<sequence length="121" mass="14146">MEKTIYIDDKPVKLKSTAGTPRRYKAQFRKDYFAELMKLAKVFNQTAENDGQFDLNTVSFEDLDHLDFEPMYNFVWVLAKTADKTIPEPDEWLDEFEAMPLADVFPQITELLESSIQSKKK</sequence>
<gene>
    <name evidence="1" type="ORF">DIW15_00285</name>
</gene>
<dbReference type="AlphaFoldDB" id="A0A3D4S3Q1"/>
<proteinExistence type="predicted"/>
<dbReference type="EMBL" id="DQHO01000003">
    <property type="protein sequence ID" value="HCS93132.1"/>
    <property type="molecule type" value="Genomic_DNA"/>
</dbReference>
<organism evidence="1 2">
    <name type="scientific">Bavariicoccus seileri</name>
    <dbReference type="NCBI Taxonomy" id="549685"/>
    <lineage>
        <taxon>Bacteria</taxon>
        <taxon>Bacillati</taxon>
        <taxon>Bacillota</taxon>
        <taxon>Bacilli</taxon>
        <taxon>Lactobacillales</taxon>
        <taxon>Enterococcaceae</taxon>
        <taxon>Bavariicoccus</taxon>
    </lineage>
</organism>